<evidence type="ECO:0000256" key="6">
    <source>
        <dbReference type="SAM" id="MobiDB-lite"/>
    </source>
</evidence>
<evidence type="ECO:0000256" key="1">
    <source>
        <dbReference type="ARBA" id="ARBA00004123"/>
    </source>
</evidence>
<dbReference type="GeneID" id="4999431"/>
<dbReference type="SUPFAM" id="SSF54171">
    <property type="entry name" value="DNA-binding domain"/>
    <property type="match status" value="1"/>
</dbReference>
<feature type="region of interest" description="Disordered" evidence="6">
    <location>
        <begin position="293"/>
        <end position="332"/>
    </location>
</feature>
<accession>A4RRP6</accession>
<evidence type="ECO:0000256" key="3">
    <source>
        <dbReference type="ARBA" id="ARBA00023125"/>
    </source>
</evidence>
<dbReference type="InterPro" id="IPR044808">
    <property type="entry name" value="ERF_plant"/>
</dbReference>
<evidence type="ECO:0000313" key="9">
    <source>
        <dbReference type="Proteomes" id="UP000001568"/>
    </source>
</evidence>
<name>A4RRP6_OSTLU</name>
<dbReference type="GO" id="GO:0003677">
    <property type="term" value="F:DNA binding"/>
    <property type="evidence" value="ECO:0007669"/>
    <property type="project" value="UniProtKB-KW"/>
</dbReference>
<dbReference type="EMBL" id="CP000581">
    <property type="protein sequence ID" value="ABO93899.1"/>
    <property type="molecule type" value="Genomic_DNA"/>
</dbReference>
<keyword evidence="2" id="KW-0805">Transcription regulation</keyword>
<dbReference type="GO" id="GO:0003700">
    <property type="term" value="F:DNA-binding transcription factor activity"/>
    <property type="evidence" value="ECO:0007669"/>
    <property type="project" value="InterPro"/>
</dbReference>
<keyword evidence="4" id="KW-0804">Transcription</keyword>
<feature type="region of interest" description="Disordered" evidence="6">
    <location>
        <begin position="348"/>
        <end position="408"/>
    </location>
</feature>
<dbReference type="Pfam" id="PF00847">
    <property type="entry name" value="AP2"/>
    <property type="match status" value="1"/>
</dbReference>
<evidence type="ECO:0000256" key="5">
    <source>
        <dbReference type="ARBA" id="ARBA00023242"/>
    </source>
</evidence>
<evidence type="ECO:0000256" key="2">
    <source>
        <dbReference type="ARBA" id="ARBA00023015"/>
    </source>
</evidence>
<gene>
    <name evidence="8" type="ORF">OSTLU_23938</name>
</gene>
<organism evidence="8 9">
    <name type="scientific">Ostreococcus lucimarinus (strain CCE9901)</name>
    <dbReference type="NCBI Taxonomy" id="436017"/>
    <lineage>
        <taxon>Eukaryota</taxon>
        <taxon>Viridiplantae</taxon>
        <taxon>Chlorophyta</taxon>
        <taxon>Mamiellophyceae</taxon>
        <taxon>Mamiellales</taxon>
        <taxon>Bathycoccaceae</taxon>
        <taxon>Ostreococcus</taxon>
    </lineage>
</organism>
<feature type="region of interest" description="Disordered" evidence="6">
    <location>
        <begin position="123"/>
        <end position="149"/>
    </location>
</feature>
<comment type="subcellular location">
    <subcellularLocation>
        <location evidence="1">Nucleus</location>
    </subcellularLocation>
</comment>
<dbReference type="Gramene" id="ABO93899">
    <property type="protein sequence ID" value="ABO93899"/>
    <property type="gene ID" value="OSTLU_23938"/>
</dbReference>
<dbReference type="PROSITE" id="PS51032">
    <property type="entry name" value="AP2_ERF"/>
    <property type="match status" value="1"/>
</dbReference>
<dbReference type="Proteomes" id="UP000001568">
    <property type="component" value="Chromosome 1"/>
</dbReference>
<dbReference type="GO" id="GO:0005634">
    <property type="term" value="C:nucleus"/>
    <property type="evidence" value="ECO:0007669"/>
    <property type="project" value="UniProtKB-SubCell"/>
</dbReference>
<dbReference type="OrthoDB" id="550883at2759"/>
<evidence type="ECO:0000313" key="8">
    <source>
        <dbReference type="EMBL" id="ABO93899.1"/>
    </source>
</evidence>
<feature type="domain" description="AP2/ERF" evidence="7">
    <location>
        <begin position="226"/>
        <end position="283"/>
    </location>
</feature>
<evidence type="ECO:0000256" key="4">
    <source>
        <dbReference type="ARBA" id="ARBA00023163"/>
    </source>
</evidence>
<dbReference type="FunFam" id="3.30.730.10:FF:000001">
    <property type="entry name" value="Ethylene-responsive transcription factor 2"/>
    <property type="match status" value="1"/>
</dbReference>
<keyword evidence="5" id="KW-0539">Nucleus</keyword>
<dbReference type="CDD" id="cd00018">
    <property type="entry name" value="AP2"/>
    <property type="match status" value="1"/>
</dbReference>
<dbReference type="PRINTS" id="PR00367">
    <property type="entry name" value="ETHRSPELEMNT"/>
</dbReference>
<dbReference type="STRING" id="436017.A4RRP6"/>
<evidence type="ECO:0000259" key="7">
    <source>
        <dbReference type="PROSITE" id="PS51032"/>
    </source>
</evidence>
<dbReference type="SMART" id="SM00380">
    <property type="entry name" value="AP2"/>
    <property type="match status" value="1"/>
</dbReference>
<dbReference type="PANTHER" id="PTHR31190:SF374">
    <property type="entry name" value="AP2_ERF DOMAIN-CONTAINING PROTEIN"/>
    <property type="match status" value="1"/>
</dbReference>
<proteinExistence type="predicted"/>
<dbReference type="HOGENOM" id="CLU_790725_0_0_1"/>
<reference evidence="8 9" key="1">
    <citation type="journal article" date="2007" name="Proc. Natl. Acad. Sci. U.S.A.">
        <title>The tiny eukaryote Ostreococcus provides genomic insights into the paradox of plankton speciation.</title>
        <authorList>
            <person name="Palenik B."/>
            <person name="Grimwood J."/>
            <person name="Aerts A."/>
            <person name="Rouze P."/>
            <person name="Salamov A."/>
            <person name="Putnam N."/>
            <person name="Dupont C."/>
            <person name="Jorgensen R."/>
            <person name="Derelle E."/>
            <person name="Rombauts S."/>
            <person name="Zhou K."/>
            <person name="Otillar R."/>
            <person name="Merchant S.S."/>
            <person name="Podell S."/>
            <person name="Gaasterland T."/>
            <person name="Napoli C."/>
            <person name="Gendler K."/>
            <person name="Manuell A."/>
            <person name="Tai V."/>
            <person name="Vallon O."/>
            <person name="Piganeau G."/>
            <person name="Jancek S."/>
            <person name="Heijde M."/>
            <person name="Jabbari K."/>
            <person name="Bowler C."/>
            <person name="Lohr M."/>
            <person name="Robbens S."/>
            <person name="Werner G."/>
            <person name="Dubchak I."/>
            <person name="Pazour G.J."/>
            <person name="Ren Q."/>
            <person name="Paulsen I."/>
            <person name="Delwiche C."/>
            <person name="Schmutz J."/>
            <person name="Rokhsar D."/>
            <person name="Van de Peer Y."/>
            <person name="Moreau H."/>
            <person name="Grigoriev I.V."/>
        </authorList>
    </citation>
    <scope>NUCLEOTIDE SEQUENCE [LARGE SCALE GENOMIC DNA]</scope>
    <source>
        <strain evidence="8 9">CCE9901</strain>
    </source>
</reference>
<protein>
    <recommendedName>
        <fullName evidence="7">AP2/ERF domain-containing protein</fullName>
    </recommendedName>
</protein>
<dbReference type="Gene3D" id="3.30.730.10">
    <property type="entry name" value="AP2/ERF domain"/>
    <property type="match status" value="1"/>
</dbReference>
<feature type="compositionally biased region" description="Basic and acidic residues" evidence="6">
    <location>
        <begin position="349"/>
        <end position="361"/>
    </location>
</feature>
<dbReference type="AlphaFoldDB" id="A4RRP6"/>
<dbReference type="InterPro" id="IPR036955">
    <property type="entry name" value="AP2/ERF_dom_sf"/>
</dbReference>
<dbReference type="RefSeq" id="XP_001415607.1">
    <property type="nucleotide sequence ID" value="XM_001415570.1"/>
</dbReference>
<feature type="compositionally biased region" description="Polar residues" evidence="6">
    <location>
        <begin position="376"/>
        <end position="392"/>
    </location>
</feature>
<dbReference type="InterPro" id="IPR016177">
    <property type="entry name" value="DNA-bd_dom_sf"/>
</dbReference>
<dbReference type="PANTHER" id="PTHR31190">
    <property type="entry name" value="DNA-BINDING DOMAIN"/>
    <property type="match status" value="1"/>
</dbReference>
<dbReference type="OMA" id="NMKDSPR"/>
<dbReference type="InterPro" id="IPR001471">
    <property type="entry name" value="AP2/ERF_dom"/>
</dbReference>
<dbReference type="eggNOG" id="ENOG502SA5K">
    <property type="taxonomic scope" value="Eukaryota"/>
</dbReference>
<sequence length="431" mass="43710">MTASRGDSAMMGDDEMAAGAIGAMQGAAFAAFANPVDLSATPPTRGFAVGSAPGFYPGVGGALAGASGIGRGGNMIAGTSPNFLAGTSPGSLGSSPSFYGSSPTAIPQVVRPKAPMDRGIGFPGLSSSLPGKHHIGSPNSGFSAFSPPMNLKDSPRAMAHFSSSPPVKSGGVHKPPSGATKAKKMEIARAAVNEVTAAAVAVSSMPGASMSASMPLNSSGKPQKSVYRGVRQRPWGKYAAEIRDPTRGSRLWLGTFDSAEEAALAYDAAARAIRGDAAVTNFGKDVPIPASVRAQLPPLPTRPVQGRGGTPRDDSALSGRMSKLSTSNKPAKNLEEEAEMLLMLQAADSDTKTSTPDKSDSVEDQATGMDLEEDNGASSVTVGLTLRAQKSNAPPSAPAPAARIQQTDASNAMISALKASTVSTRTRRGGA</sequence>
<keyword evidence="3" id="KW-0238">DNA-binding</keyword>
<dbReference type="GO" id="GO:0009873">
    <property type="term" value="P:ethylene-activated signaling pathway"/>
    <property type="evidence" value="ECO:0007669"/>
    <property type="project" value="InterPro"/>
</dbReference>
<dbReference type="KEGG" id="olu:OSTLU_23938"/>
<keyword evidence="9" id="KW-1185">Reference proteome</keyword>